<dbReference type="AlphaFoldDB" id="A0A173VSD1"/>
<dbReference type="RefSeq" id="WP_005863557.1">
    <property type="nucleotide sequence ID" value="NZ_BAABYH010000001.1"/>
</dbReference>
<keyword evidence="1" id="KW-0812">Transmembrane</keyword>
<reference evidence="7 11" key="2">
    <citation type="submission" date="2018-08" db="EMBL/GenBank/DDBJ databases">
        <title>A genome reference for cultivated species of the human gut microbiota.</title>
        <authorList>
            <person name="Zou Y."/>
            <person name="Xue W."/>
            <person name="Luo G."/>
        </authorList>
    </citation>
    <scope>NUCLEOTIDE SEQUENCE [LARGE SCALE GENOMIC DNA]</scope>
    <source>
        <strain evidence="7 11">AM30-4</strain>
    </source>
</reference>
<evidence type="ECO:0000313" key="2">
    <source>
        <dbReference type="EMBL" id="CUN29954.1"/>
    </source>
</evidence>
<evidence type="ECO:0000313" key="6">
    <source>
        <dbReference type="EMBL" id="MRY94184.1"/>
    </source>
</evidence>
<evidence type="ECO:0000313" key="14">
    <source>
        <dbReference type="Proteomes" id="UP000463337"/>
    </source>
</evidence>
<dbReference type="Proteomes" id="UP000315827">
    <property type="component" value="Unassembled WGS sequence"/>
</dbReference>
<dbReference type="EMBL" id="JAQMPX010000066">
    <property type="protein sequence ID" value="MDB9138635.1"/>
    <property type="molecule type" value="Genomic_DNA"/>
</dbReference>
<dbReference type="Pfam" id="PF14055">
    <property type="entry name" value="NVEALA"/>
    <property type="match status" value="1"/>
</dbReference>
<evidence type="ECO:0000313" key="9">
    <source>
        <dbReference type="Proteomes" id="UP000095455"/>
    </source>
</evidence>
<reference evidence="9 10" key="1">
    <citation type="submission" date="2015-09" db="EMBL/GenBank/DDBJ databases">
        <authorList>
            <consortium name="Pathogen Informatics"/>
        </authorList>
    </citation>
    <scope>NUCLEOTIDE SEQUENCE [LARGE SCALE GENOMIC DNA]</scope>
    <source>
        <strain evidence="3 9">2789STDY5608822</strain>
        <strain evidence="2 10">2789STDY5608872</strain>
    </source>
</reference>
<evidence type="ECO:0000313" key="12">
    <source>
        <dbReference type="Proteomes" id="UP000315827"/>
    </source>
</evidence>
<dbReference type="EMBL" id="CYXP01000009">
    <property type="protein sequence ID" value="CUN29954.1"/>
    <property type="molecule type" value="Genomic_DNA"/>
</dbReference>
<organism evidence="2 10">
    <name type="scientific">Parabacteroides distasonis</name>
    <dbReference type="NCBI Taxonomy" id="823"/>
    <lineage>
        <taxon>Bacteria</taxon>
        <taxon>Pseudomonadati</taxon>
        <taxon>Bacteroidota</taxon>
        <taxon>Bacteroidia</taxon>
        <taxon>Bacteroidales</taxon>
        <taxon>Tannerellaceae</taxon>
        <taxon>Parabacteroides</taxon>
    </lineage>
</organism>
<gene>
    <name evidence="7" type="ORF">DW782_16490</name>
    <name evidence="3" type="ORF">ERS852380_02750</name>
    <name evidence="2" type="ORF">ERS852429_03481</name>
    <name evidence="8" type="ORF">FSA05_06275</name>
    <name evidence="5" type="ORF">GKD59_00420</name>
    <name evidence="6" type="ORF">GKD67_13315</name>
    <name evidence="4" type="ORF">PN612_08935</name>
</gene>
<dbReference type="Proteomes" id="UP000095591">
    <property type="component" value="Unassembled WGS sequence"/>
</dbReference>
<evidence type="ECO:0000313" key="7">
    <source>
        <dbReference type="EMBL" id="RHD72453.1"/>
    </source>
</evidence>
<dbReference type="EMBL" id="WKLT01000001">
    <property type="protein sequence ID" value="MRY56405.1"/>
    <property type="molecule type" value="Genomic_DNA"/>
</dbReference>
<reference evidence="13 14" key="3">
    <citation type="journal article" date="2019" name="Nat. Med.">
        <title>A library of human gut bacterial isolates paired with longitudinal multiomics data enables mechanistic microbiome research.</title>
        <authorList>
            <person name="Poyet M."/>
            <person name="Groussin M."/>
            <person name="Gibbons S.M."/>
            <person name="Avila-Pacheco J."/>
            <person name="Jiang X."/>
            <person name="Kearney S.M."/>
            <person name="Perrotta A.R."/>
            <person name="Berdy B."/>
            <person name="Zhao S."/>
            <person name="Lieberman T.D."/>
            <person name="Swanson P.K."/>
            <person name="Smith M."/>
            <person name="Roesemann S."/>
            <person name="Alexander J.E."/>
            <person name="Rich S.A."/>
            <person name="Livny J."/>
            <person name="Vlamakis H."/>
            <person name="Clish C."/>
            <person name="Bullock K."/>
            <person name="Deik A."/>
            <person name="Scott J."/>
            <person name="Pierce K.A."/>
            <person name="Xavier R.J."/>
            <person name="Alm E.J."/>
        </authorList>
    </citation>
    <scope>NUCLEOTIDE SEQUENCE [LARGE SCALE GENOMIC DNA]</scope>
    <source>
        <strain evidence="5 14">BIOML-A41</strain>
        <strain evidence="6 13">BIOML-A9</strain>
    </source>
</reference>
<reference evidence="4" key="5">
    <citation type="submission" date="2023-01" db="EMBL/GenBank/DDBJ databases">
        <title>Human gut microbiome strain richness.</title>
        <authorList>
            <person name="Chen-Liaw A."/>
        </authorList>
    </citation>
    <scope>NUCLEOTIDE SEQUENCE</scope>
    <source>
        <strain evidence="4">D35st1_E5_D35t1_190705</strain>
    </source>
</reference>
<sequence>MSVMKKLRIILIVIVFCLVMINILKNNIDPSLSGLALSNIEALAGEECTTHWSCWLNLDTRACCNSGSIGCAPCD</sequence>
<dbReference type="EMBL" id="VOHW01000003">
    <property type="protein sequence ID" value="TWV62650.1"/>
    <property type="molecule type" value="Genomic_DNA"/>
</dbReference>
<evidence type="ECO:0000313" key="11">
    <source>
        <dbReference type="Proteomes" id="UP000284660"/>
    </source>
</evidence>
<evidence type="ECO:0000313" key="8">
    <source>
        <dbReference type="EMBL" id="TWV62650.1"/>
    </source>
</evidence>
<dbReference type="InterPro" id="IPR025905">
    <property type="entry name" value="NVEALA"/>
</dbReference>
<name>A0A173VSD1_PARDI</name>
<evidence type="ECO:0000313" key="10">
    <source>
        <dbReference type="Proteomes" id="UP000095591"/>
    </source>
</evidence>
<dbReference type="Proteomes" id="UP000095455">
    <property type="component" value="Unassembled WGS sequence"/>
</dbReference>
<dbReference type="EMBL" id="WKMY01000008">
    <property type="protein sequence ID" value="MRY94184.1"/>
    <property type="molecule type" value="Genomic_DNA"/>
</dbReference>
<dbReference type="EMBL" id="QSJN01000011">
    <property type="protein sequence ID" value="RHD72453.1"/>
    <property type="molecule type" value="Genomic_DNA"/>
</dbReference>
<proteinExistence type="predicted"/>
<dbReference type="Proteomes" id="UP000463337">
    <property type="component" value="Unassembled WGS sequence"/>
</dbReference>
<keyword evidence="1" id="KW-1133">Transmembrane helix</keyword>
<evidence type="ECO:0000313" key="3">
    <source>
        <dbReference type="EMBL" id="CUO63213.1"/>
    </source>
</evidence>
<reference evidence="8 12" key="4">
    <citation type="submission" date="2019-07" db="EMBL/GenBank/DDBJ databases">
        <title>Genome sequencing of Parabacteroides distasonis iSURF_7.</title>
        <authorList>
            <person name="Degefu H.N."/>
            <person name="Ruoff K.L."/>
            <person name="Price C.E."/>
            <person name="Valls R.A."/>
            <person name="O'Toole G.A."/>
        </authorList>
    </citation>
    <scope>NUCLEOTIDE SEQUENCE [LARGE SCALE GENOMIC DNA]</scope>
    <source>
        <strain evidence="8 12">CFPLTA003_1B</strain>
    </source>
</reference>
<protein>
    <submittedName>
        <fullName evidence="4">NVEALA domain-containing protein</fullName>
    </submittedName>
</protein>
<dbReference type="Proteomes" id="UP001211522">
    <property type="component" value="Unassembled WGS sequence"/>
</dbReference>
<dbReference type="Proteomes" id="UP000461276">
    <property type="component" value="Unassembled WGS sequence"/>
</dbReference>
<keyword evidence="1" id="KW-0472">Membrane</keyword>
<dbReference type="Proteomes" id="UP000284660">
    <property type="component" value="Unassembled WGS sequence"/>
</dbReference>
<accession>A0A173VSD1</accession>
<evidence type="ECO:0000313" key="5">
    <source>
        <dbReference type="EMBL" id="MRY56405.1"/>
    </source>
</evidence>
<dbReference type="EMBL" id="CYYK01000009">
    <property type="protein sequence ID" value="CUO63213.1"/>
    <property type="molecule type" value="Genomic_DNA"/>
</dbReference>
<evidence type="ECO:0000313" key="13">
    <source>
        <dbReference type="Proteomes" id="UP000461276"/>
    </source>
</evidence>
<evidence type="ECO:0000256" key="1">
    <source>
        <dbReference type="SAM" id="Phobius"/>
    </source>
</evidence>
<feature type="transmembrane region" description="Helical" evidence="1">
    <location>
        <begin position="7"/>
        <end position="24"/>
    </location>
</feature>
<evidence type="ECO:0000313" key="4">
    <source>
        <dbReference type="EMBL" id="MDB9138635.1"/>
    </source>
</evidence>